<feature type="domain" description="G-protein coupled receptors family 1 profile" evidence="10">
    <location>
        <begin position="57"/>
        <end position="314"/>
    </location>
</feature>
<feature type="transmembrane region" description="Helical" evidence="9">
    <location>
        <begin position="297"/>
        <end position="317"/>
    </location>
</feature>
<evidence type="ECO:0000256" key="3">
    <source>
        <dbReference type="ARBA" id="ARBA00022989"/>
    </source>
</evidence>
<evidence type="ECO:0000256" key="7">
    <source>
        <dbReference type="ARBA" id="ARBA00023224"/>
    </source>
</evidence>
<evidence type="ECO:0000259" key="10">
    <source>
        <dbReference type="PROSITE" id="PS50262"/>
    </source>
</evidence>
<sequence>MEQNQSLLNWMNQKDVVVNISSGENSTLVSFYSSDLSIEKVFKTLAYSMVVVFSVIGNSLTIAAFKLNTYGKLRTVNNMFIVSMAAADLLITLGSIPERITRILVSEQWIIQGNAGIFFCKITNYVEKLCMNVAILHLAMIATDRFLVVFYPRRKLITSKRALRMIIITWFASAGYCVPLFYYANLLEKNENLFCKTRTFFHNWRVWYLLFLSLLVLTLLVVVVLYAAIAIRLYRRKTPGVRMSFRSRRAARLNKRVLKMVALIVFTFYCCFLPYWIGWVFCSYYYNDTICSDTYVFVAIFLIYGNSAVNPIIYSSLNHNFRDSFRFIFKKLCKCCLPRRETIFLSTECHEKYIARKGSVHCLDGNGIAIQGKTINRMGSWIYQQGTQSIAQESTFTLTW</sequence>
<dbReference type="PANTHER" id="PTHR45695:SF9">
    <property type="entry name" value="LEUCOKININ RECEPTOR"/>
    <property type="match status" value="1"/>
</dbReference>
<evidence type="ECO:0000256" key="6">
    <source>
        <dbReference type="ARBA" id="ARBA00023170"/>
    </source>
</evidence>
<evidence type="ECO:0000256" key="1">
    <source>
        <dbReference type="ARBA" id="ARBA00004141"/>
    </source>
</evidence>
<dbReference type="InterPro" id="IPR000276">
    <property type="entry name" value="GPCR_Rhodpsn"/>
</dbReference>
<evidence type="ECO:0000256" key="9">
    <source>
        <dbReference type="SAM" id="Phobius"/>
    </source>
</evidence>
<evidence type="ECO:0000256" key="4">
    <source>
        <dbReference type="ARBA" id="ARBA00023040"/>
    </source>
</evidence>
<comment type="subcellular location">
    <subcellularLocation>
        <location evidence="1">Membrane</location>
        <topology evidence="1">Multi-pass membrane protein</topology>
    </subcellularLocation>
</comment>
<reference evidence="11 12" key="1">
    <citation type="submission" date="2022-05" db="EMBL/GenBank/DDBJ databases">
        <authorList>
            <consortium name="Genoscope - CEA"/>
            <person name="William W."/>
        </authorList>
    </citation>
    <scope>NUCLEOTIDE SEQUENCE [LARGE SCALE GENOMIC DNA]</scope>
</reference>
<keyword evidence="12" id="KW-1185">Reference proteome</keyword>
<keyword evidence="4 8" id="KW-0297">G-protein coupled receptor</keyword>
<name>A0ABN8N4X0_9CNID</name>
<dbReference type="EMBL" id="CALNXK010000011">
    <property type="protein sequence ID" value="CAH3043226.1"/>
    <property type="molecule type" value="Genomic_DNA"/>
</dbReference>
<comment type="caution">
    <text evidence="11">The sequence shown here is derived from an EMBL/GenBank/DDBJ whole genome shotgun (WGS) entry which is preliminary data.</text>
</comment>
<dbReference type="PANTHER" id="PTHR45695">
    <property type="entry name" value="LEUCOKININ RECEPTOR-RELATED"/>
    <property type="match status" value="1"/>
</dbReference>
<feature type="transmembrane region" description="Helical" evidence="9">
    <location>
        <begin position="256"/>
        <end position="277"/>
    </location>
</feature>
<dbReference type="Gene3D" id="1.20.1070.10">
    <property type="entry name" value="Rhodopsin 7-helix transmembrane proteins"/>
    <property type="match status" value="1"/>
</dbReference>
<evidence type="ECO:0000313" key="12">
    <source>
        <dbReference type="Proteomes" id="UP001159405"/>
    </source>
</evidence>
<dbReference type="PRINTS" id="PR00237">
    <property type="entry name" value="GPCRRHODOPSN"/>
</dbReference>
<keyword evidence="5 9" id="KW-0472">Membrane</keyword>
<dbReference type="PROSITE" id="PS50262">
    <property type="entry name" value="G_PROTEIN_RECEP_F1_2"/>
    <property type="match status" value="1"/>
</dbReference>
<feature type="transmembrane region" description="Helical" evidence="9">
    <location>
        <begin position="77"/>
        <end position="96"/>
    </location>
</feature>
<gene>
    <name evidence="11" type="ORF">PLOB_00002785</name>
</gene>
<evidence type="ECO:0000256" key="8">
    <source>
        <dbReference type="RuleBase" id="RU000688"/>
    </source>
</evidence>
<accession>A0ABN8N4X0</accession>
<dbReference type="PROSITE" id="PS00237">
    <property type="entry name" value="G_PROTEIN_RECEP_F1_1"/>
    <property type="match status" value="1"/>
</dbReference>
<feature type="transmembrane region" description="Helical" evidence="9">
    <location>
        <begin position="133"/>
        <end position="151"/>
    </location>
</feature>
<proteinExistence type="inferred from homology"/>
<comment type="similarity">
    <text evidence="8">Belongs to the G-protein coupled receptor 1 family.</text>
</comment>
<organism evidence="11 12">
    <name type="scientific">Porites lobata</name>
    <dbReference type="NCBI Taxonomy" id="104759"/>
    <lineage>
        <taxon>Eukaryota</taxon>
        <taxon>Metazoa</taxon>
        <taxon>Cnidaria</taxon>
        <taxon>Anthozoa</taxon>
        <taxon>Hexacorallia</taxon>
        <taxon>Scleractinia</taxon>
        <taxon>Fungiina</taxon>
        <taxon>Poritidae</taxon>
        <taxon>Porites</taxon>
    </lineage>
</organism>
<keyword evidence="3 9" id="KW-1133">Transmembrane helix</keyword>
<keyword evidence="6 8" id="KW-0675">Receptor</keyword>
<dbReference type="Pfam" id="PF00001">
    <property type="entry name" value="7tm_1"/>
    <property type="match status" value="1"/>
</dbReference>
<protein>
    <recommendedName>
        <fullName evidence="10">G-protein coupled receptors family 1 profile domain-containing protein</fullName>
    </recommendedName>
</protein>
<evidence type="ECO:0000256" key="2">
    <source>
        <dbReference type="ARBA" id="ARBA00022692"/>
    </source>
</evidence>
<evidence type="ECO:0000256" key="5">
    <source>
        <dbReference type="ARBA" id="ARBA00023136"/>
    </source>
</evidence>
<dbReference type="InterPro" id="IPR017452">
    <property type="entry name" value="GPCR_Rhodpsn_7TM"/>
</dbReference>
<dbReference type="SUPFAM" id="SSF81321">
    <property type="entry name" value="Family A G protein-coupled receptor-like"/>
    <property type="match status" value="1"/>
</dbReference>
<dbReference type="CDD" id="cd00637">
    <property type="entry name" value="7tm_classA_rhodopsin-like"/>
    <property type="match status" value="1"/>
</dbReference>
<dbReference type="Proteomes" id="UP001159405">
    <property type="component" value="Unassembled WGS sequence"/>
</dbReference>
<keyword evidence="2 8" id="KW-0812">Transmembrane</keyword>
<feature type="transmembrane region" description="Helical" evidence="9">
    <location>
        <begin position="163"/>
        <end position="184"/>
    </location>
</feature>
<feature type="transmembrane region" description="Helical" evidence="9">
    <location>
        <begin position="206"/>
        <end position="235"/>
    </location>
</feature>
<feature type="transmembrane region" description="Helical" evidence="9">
    <location>
        <begin position="45"/>
        <end position="65"/>
    </location>
</feature>
<evidence type="ECO:0000313" key="11">
    <source>
        <dbReference type="EMBL" id="CAH3043226.1"/>
    </source>
</evidence>
<keyword evidence="7 8" id="KW-0807">Transducer</keyword>